<dbReference type="InterPro" id="IPR033121">
    <property type="entry name" value="PEPTIDASE_A1"/>
</dbReference>
<dbReference type="Gene3D" id="2.40.70.10">
    <property type="entry name" value="Acid Proteases"/>
    <property type="match status" value="1"/>
</dbReference>
<dbReference type="EMBL" id="JABANM010004111">
    <property type="protein sequence ID" value="KAF4749749.1"/>
    <property type="molecule type" value="Genomic_DNA"/>
</dbReference>
<dbReference type="AlphaFoldDB" id="A0A7J6TWD3"/>
<dbReference type="InterPro" id="IPR021109">
    <property type="entry name" value="Peptidase_aspartic_dom_sf"/>
</dbReference>
<name>A0A7J6TWD3_PEROL</name>
<proteinExistence type="predicted"/>
<accession>A0A7J6TWD3</accession>
<evidence type="ECO:0000259" key="1">
    <source>
        <dbReference type="PROSITE" id="PS51767"/>
    </source>
</evidence>
<evidence type="ECO:0000313" key="2">
    <source>
        <dbReference type="EMBL" id="KAF4749749.1"/>
    </source>
</evidence>
<reference evidence="2 3" key="1">
    <citation type="submission" date="2020-04" db="EMBL/GenBank/DDBJ databases">
        <title>Perkinsus olseni comparative genomics.</title>
        <authorList>
            <person name="Bogema D.R."/>
        </authorList>
    </citation>
    <scope>NUCLEOTIDE SEQUENCE [LARGE SCALE GENOMIC DNA]</scope>
    <source>
        <strain evidence="2">ATCC PRA-205</strain>
    </source>
</reference>
<feature type="domain" description="Peptidase A1" evidence="1">
    <location>
        <begin position="37"/>
        <end position="392"/>
    </location>
</feature>
<gene>
    <name evidence="2" type="ORF">FOZ62_023281</name>
</gene>
<dbReference type="Proteomes" id="UP000574390">
    <property type="component" value="Unassembled WGS sequence"/>
</dbReference>
<organism evidence="2 3">
    <name type="scientific">Perkinsus olseni</name>
    <name type="common">Perkinsus atlanticus</name>
    <dbReference type="NCBI Taxonomy" id="32597"/>
    <lineage>
        <taxon>Eukaryota</taxon>
        <taxon>Sar</taxon>
        <taxon>Alveolata</taxon>
        <taxon>Perkinsozoa</taxon>
        <taxon>Perkinsea</taxon>
        <taxon>Perkinsida</taxon>
        <taxon>Perkinsidae</taxon>
        <taxon>Perkinsus</taxon>
    </lineage>
</organism>
<comment type="caution">
    <text evidence="2">The sequence shown here is derived from an EMBL/GenBank/DDBJ whole genome shotgun (WGS) entry which is preliminary data.</text>
</comment>
<protein>
    <recommendedName>
        <fullName evidence="1">Peptidase A1 domain-containing protein</fullName>
    </recommendedName>
</protein>
<dbReference type="SUPFAM" id="SSF50630">
    <property type="entry name" value="Acid proteases"/>
    <property type="match status" value="1"/>
</dbReference>
<dbReference type="PROSITE" id="PS51767">
    <property type="entry name" value="PEPTIDASE_A1"/>
    <property type="match status" value="1"/>
</dbReference>
<evidence type="ECO:0000313" key="3">
    <source>
        <dbReference type="Proteomes" id="UP000574390"/>
    </source>
</evidence>
<sequence length="394" mass="44802">MWKVRAPMLLRVMMDTCREVYSVGQDAPVKTVEIPVEEGFVTVSIDGQEVELLLDSGFSDVSVLDGDWYEKKYGKGACQERFSGCYFCPKEAPCNFAENDMIATGSFGNKSAIRSIFRSGSLLLEGHRATGFVFKVSRYPVWGSDTWRPWGHFGISALLPESKSLKPGFKRESVLDSLKRLGLIGRLSYSIQADVRQHSMMNFISGQVTLGDMQNESNTNYVFPFKHDIRFHRAYTTAWVSSVKLFDAEGNLLTTESPYPKQPGSFMTLMDTGSNNFGLPMSLQESIVKVLEKEFKRRDNTTRIAGMWRRHKNGFLYIKKEAFNYLPVFGLRLNDEPDSAPIKIHPKHYCQNAGKDEMAVFVRYSRLSVLGTPLFRAYRVHVDYTNHKIALLKN</sequence>